<evidence type="ECO:0000313" key="3">
    <source>
        <dbReference type="WBParaSite" id="PSAMB.scaffold1328size32897.g12503.t1"/>
    </source>
</evidence>
<dbReference type="Proteomes" id="UP000887566">
    <property type="component" value="Unplaced"/>
</dbReference>
<feature type="compositionally biased region" description="Polar residues" evidence="1">
    <location>
        <begin position="1336"/>
        <end position="1347"/>
    </location>
</feature>
<organism evidence="2 3">
    <name type="scientific">Plectus sambesii</name>
    <dbReference type="NCBI Taxonomy" id="2011161"/>
    <lineage>
        <taxon>Eukaryota</taxon>
        <taxon>Metazoa</taxon>
        <taxon>Ecdysozoa</taxon>
        <taxon>Nematoda</taxon>
        <taxon>Chromadorea</taxon>
        <taxon>Plectida</taxon>
        <taxon>Plectina</taxon>
        <taxon>Plectoidea</taxon>
        <taxon>Plectidae</taxon>
        <taxon>Plectus</taxon>
    </lineage>
</organism>
<name>A0A914UZ42_9BILA</name>
<accession>A0A914UZ42</accession>
<dbReference type="WBParaSite" id="PSAMB.scaffold1328size32897.g12503.t1">
    <property type="protein sequence ID" value="PSAMB.scaffold1328size32897.g12503.t1"/>
    <property type="gene ID" value="PSAMB.scaffold1328size32897.g12503"/>
</dbReference>
<feature type="compositionally biased region" description="Polar residues" evidence="1">
    <location>
        <begin position="839"/>
        <end position="849"/>
    </location>
</feature>
<feature type="region of interest" description="Disordered" evidence="1">
    <location>
        <begin position="267"/>
        <end position="290"/>
    </location>
</feature>
<feature type="compositionally biased region" description="Polar residues" evidence="1">
    <location>
        <begin position="648"/>
        <end position="663"/>
    </location>
</feature>
<feature type="compositionally biased region" description="Basic and acidic residues" evidence="1">
    <location>
        <begin position="1119"/>
        <end position="1128"/>
    </location>
</feature>
<feature type="region of interest" description="Disordered" evidence="1">
    <location>
        <begin position="1"/>
        <end position="103"/>
    </location>
</feature>
<reference evidence="3" key="1">
    <citation type="submission" date="2022-11" db="UniProtKB">
        <authorList>
            <consortium name="WormBaseParasite"/>
        </authorList>
    </citation>
    <scope>IDENTIFICATION</scope>
</reference>
<feature type="compositionally biased region" description="Polar residues" evidence="1">
    <location>
        <begin position="598"/>
        <end position="608"/>
    </location>
</feature>
<feature type="region of interest" description="Disordered" evidence="1">
    <location>
        <begin position="837"/>
        <end position="857"/>
    </location>
</feature>
<feature type="region of interest" description="Disordered" evidence="1">
    <location>
        <begin position="1118"/>
        <end position="1154"/>
    </location>
</feature>
<feature type="region of interest" description="Disordered" evidence="1">
    <location>
        <begin position="516"/>
        <end position="782"/>
    </location>
</feature>
<feature type="compositionally biased region" description="Basic and acidic residues" evidence="1">
    <location>
        <begin position="219"/>
        <end position="236"/>
    </location>
</feature>
<evidence type="ECO:0000256" key="1">
    <source>
        <dbReference type="SAM" id="MobiDB-lite"/>
    </source>
</evidence>
<feature type="region of interest" description="Disordered" evidence="1">
    <location>
        <begin position="217"/>
        <end position="237"/>
    </location>
</feature>
<feature type="compositionally biased region" description="Low complexity" evidence="1">
    <location>
        <begin position="537"/>
        <end position="575"/>
    </location>
</feature>
<feature type="compositionally biased region" description="Polar residues" evidence="1">
    <location>
        <begin position="1130"/>
        <end position="1154"/>
    </location>
</feature>
<evidence type="ECO:0000313" key="2">
    <source>
        <dbReference type="Proteomes" id="UP000887566"/>
    </source>
</evidence>
<protein>
    <submittedName>
        <fullName evidence="3">Uncharacterized protein</fullName>
    </submittedName>
</protein>
<keyword evidence="2" id="KW-1185">Reference proteome</keyword>
<proteinExistence type="predicted"/>
<feature type="compositionally biased region" description="Polar residues" evidence="1">
    <location>
        <begin position="623"/>
        <end position="633"/>
    </location>
</feature>
<sequence length="1357" mass="148089">MSSGPTRVQPLPVDYQRSAVCSAPSSPLTQSRPPPVNDGSLRAPNYDGGSRGSAQQKRNFFETLALRSSQPTLNHRAGPIDLKASELSDDSTTPTPETLYQPLVEEEYDSPFKATLHQIQSMKEDDFINFDVASGAASDGSPDRNTAVSGYDSVAGDFAGGAESTMSDHPSLATASIDLDANDGCSRATEAEASEDDALDQAIMDLSQRSDANVLELSYHPEETEKESTSKSKTEAEMSVSSSTALSDLSRGWLLIVVLVPGRCSRAAAPDTTGRHRDATGRRSALNPVGQAGRLAGDTLATSSAAGPSVRLLHRRRIAQLVNEAAAVEFAQTTNCRRRVFPRRREHSAPTRLLSLGASKYRARELVQAVRPDAISIIGPWAGLPAAHCRHQSGVWVDRLNPRCSPSAAWTSAMRLPQSTLLASDKLLPFNGDASTPTAVGEVLKNSSNNNRAVNGGPSFPTNMTSSYAGLTAGEVNTSGASRSQSIPPLLSPTSPVIRGYTPINFAPPVSSNFQQFTASSRPAPPTHLPFNNATVNSSSNNGYSDLSASSSSAVRLPPPLSSSSTTSERQAPPTFVAPPPPPTSASNSRPKWEVRTEATSTASTPNEASDGRSSIEVPDRQSVASLRSQIANKLNGAPAIKHRPDSATGSESETRSEPQTPHTPGRIEIPTAVAASKGGADDRAPTVAEEIAGSHNFAHLRRPGRKEAPPVTAMPSLPTASDDHRPFSPPIAKEAGEPSRPPPPAHVGPSEASVWGHQRQFGLGRSPELRGSSVPVHAEASPPLGAAFVERKSSIEGNQVRTENFYDFPKDYYNTFTSRRPVMRSQPDRRYAYREGRTAQQNERQTSPGDPEPSHSWYKMMYKKLHQLDHPEEQSVLKYRMRDYKSPARQTPRNAAHLYNKESMFDSSPSQSRINYKLSDSALEQRDFDRAYEPASFGLSPMRTYRDKEEYNSSSRVVRSKSAGRFDDRPVKATSSIESQYRVQPSRIENYVPGASSLARYEEEDSTFEDDAISVKTDTEIVDRWRMERRLLADPVRQRSQSRLDDRYEMISSRYRFDTDGLGQAKSSRRDFDPSLDDVQSRLQYRAVQSGGEVPIGGLRHPTSERNDSYGLTGIFAPKKEPPRASRDSAVQASLNSLSHAPSATNPPSHNFSALTVRTDMAPLPLRQRQPLSAGSLRPKHGSPVACTSRSTGLYAYERAKASDFHIPPYLMSPERRQQPCKSHNLAVLQAANRCRICGKSWRDFAWDEVEAFFKLLDRTDQATSTRGDVLTDESDVWFNHAMEKRHNVNDIKTSSRKKPCLYDAEYATICAHLDDVVKDIEAFRLGLRASTSQTTSQAMDRSSSFPEGLNGGGGQ</sequence>
<feature type="region of interest" description="Disordered" evidence="1">
    <location>
        <begin position="1336"/>
        <end position="1357"/>
    </location>
</feature>